<dbReference type="Gene3D" id="3.90.180.10">
    <property type="entry name" value="Medium-chain alcohol dehydrogenases, catalytic domain"/>
    <property type="match status" value="1"/>
</dbReference>
<feature type="domain" description="Alcohol dehydrogenase-like C-terminal" evidence="3">
    <location>
        <begin position="182"/>
        <end position="305"/>
    </location>
</feature>
<evidence type="ECO:0000259" key="3">
    <source>
        <dbReference type="Pfam" id="PF00107"/>
    </source>
</evidence>
<keyword evidence="6" id="KW-1185">Reference proteome</keyword>
<evidence type="ECO:0000256" key="2">
    <source>
        <dbReference type="ARBA" id="ARBA00023002"/>
    </source>
</evidence>
<dbReference type="Pfam" id="PF08240">
    <property type="entry name" value="ADH_N"/>
    <property type="match status" value="1"/>
</dbReference>
<protein>
    <submittedName>
        <fullName evidence="5">Alcohol dehydrogenase catalytic domain-containing protein</fullName>
    </submittedName>
</protein>
<comment type="cofactor">
    <cofactor evidence="1">
        <name>Zn(2+)</name>
        <dbReference type="ChEBI" id="CHEBI:29105"/>
    </cofactor>
</comment>
<dbReference type="Proteomes" id="UP001324533">
    <property type="component" value="Chromosome"/>
</dbReference>
<evidence type="ECO:0000259" key="4">
    <source>
        <dbReference type="Pfam" id="PF08240"/>
    </source>
</evidence>
<evidence type="ECO:0000313" key="5">
    <source>
        <dbReference type="EMBL" id="WQB72115.1"/>
    </source>
</evidence>
<dbReference type="PANTHER" id="PTHR43401:SF2">
    <property type="entry name" value="L-THREONINE 3-DEHYDROGENASE"/>
    <property type="match status" value="1"/>
</dbReference>
<dbReference type="SUPFAM" id="SSF51735">
    <property type="entry name" value="NAD(P)-binding Rossmann-fold domains"/>
    <property type="match status" value="1"/>
</dbReference>
<accession>A0ABZ0VEQ1</accession>
<dbReference type="EMBL" id="CP139779">
    <property type="protein sequence ID" value="WQB72115.1"/>
    <property type="molecule type" value="Genomic_DNA"/>
</dbReference>
<dbReference type="Pfam" id="PF00107">
    <property type="entry name" value="ADH_zinc_N"/>
    <property type="match status" value="1"/>
</dbReference>
<keyword evidence="2" id="KW-0560">Oxidoreductase</keyword>
<dbReference type="RefSeq" id="WP_322412223.1">
    <property type="nucleotide sequence ID" value="NZ_CP139779.1"/>
</dbReference>
<dbReference type="SUPFAM" id="SSF50129">
    <property type="entry name" value="GroES-like"/>
    <property type="match status" value="1"/>
</dbReference>
<organism evidence="5 6">
    <name type="scientific">Microbacterium invictum</name>
    <dbReference type="NCBI Taxonomy" id="515415"/>
    <lineage>
        <taxon>Bacteria</taxon>
        <taxon>Bacillati</taxon>
        <taxon>Actinomycetota</taxon>
        <taxon>Actinomycetes</taxon>
        <taxon>Micrococcales</taxon>
        <taxon>Microbacteriaceae</taxon>
        <taxon>Microbacterium</taxon>
    </lineage>
</organism>
<evidence type="ECO:0000313" key="6">
    <source>
        <dbReference type="Proteomes" id="UP001324533"/>
    </source>
</evidence>
<dbReference type="InterPro" id="IPR013149">
    <property type="entry name" value="ADH-like_C"/>
</dbReference>
<dbReference type="InterPro" id="IPR013154">
    <property type="entry name" value="ADH-like_N"/>
</dbReference>
<dbReference type="InterPro" id="IPR050129">
    <property type="entry name" value="Zn_alcohol_dh"/>
</dbReference>
<name>A0ABZ0VEQ1_9MICO</name>
<proteinExistence type="predicted"/>
<reference evidence="5 6" key="1">
    <citation type="submission" date="2023-06" db="EMBL/GenBank/DDBJ databases">
        <title>Rock-solubilizing bacteria, Microbacterium invictum, promotes re-establishment of vegetation in rocky wasteland by accelerating rock bio-weathering and reshaping soil bacterial community.</title>
        <authorList>
            <person name="Liu C."/>
        </authorList>
    </citation>
    <scope>NUCLEOTIDE SEQUENCE [LARGE SCALE GENOMIC DNA]</scope>
    <source>
        <strain evidence="5 6">X-18</strain>
    </source>
</reference>
<evidence type="ECO:0000256" key="1">
    <source>
        <dbReference type="ARBA" id="ARBA00001947"/>
    </source>
</evidence>
<dbReference type="PANTHER" id="PTHR43401">
    <property type="entry name" value="L-THREONINE 3-DEHYDROGENASE"/>
    <property type="match status" value="1"/>
</dbReference>
<gene>
    <name evidence="5" type="ORF">T9R20_01580</name>
</gene>
<sequence length="345" mass="35711">MKAVRWHGRGDLRVDTVPVPSPADDEILLRVGWAGICGTDLEELQHGPLTIPIEPHVSSGRSAPLILGHEVVGQVALAAENGEGPLADAWVVPDVVQGCGKCWWCESHDEGLCPSLNVLGQTDDGALAEFMVAKASRCLPVPTGVDARTAALAEPLAVAVRAVDKLELRDGSTVAVLGGGTIGQLVAQVLAASNARVLLVDPVSSRRDLAANLSGAVPLAPDEFESQVLRLPPPGLDAVVECGGRDGLIDQALRAVRPGGTVVAVGLRTGSEPIDVPGLVLGERRLVGSAAHMWDTDVARALALLDELDIEPLITHEVPLADSADAFSLLSSGDPGVLKVLISAS</sequence>
<dbReference type="InterPro" id="IPR011032">
    <property type="entry name" value="GroES-like_sf"/>
</dbReference>
<dbReference type="Gene3D" id="3.40.50.720">
    <property type="entry name" value="NAD(P)-binding Rossmann-like Domain"/>
    <property type="match status" value="1"/>
</dbReference>
<feature type="domain" description="Alcohol dehydrogenase-like N-terminal" evidence="4">
    <location>
        <begin position="24"/>
        <end position="142"/>
    </location>
</feature>
<dbReference type="InterPro" id="IPR036291">
    <property type="entry name" value="NAD(P)-bd_dom_sf"/>
</dbReference>